<proteinExistence type="predicted"/>
<gene>
    <name evidence="1" type="ORF">QFC24_006717</name>
</gene>
<sequence length="473" mass="51150">MWSTRSQVPTASWRTALFEVYGGGLEPPQIKQYSVRAAGGKFVWGAYTREDLYNAWTLYEYAFSWRETWRGEGVRRTGNPGVHRKSGGIDFAKVVQALELGSACRIVERAPPTQKLPLFYLLDSISKNAGQPYTTHIFPTFLAHVYLRAYSQVDGITKKKMEDMLTTWRTTKGTGTPEGELFPREVRSQIEQAIYGRMIPAPMPAGNAMQMPMQQSMYPPPSIHNVPGSPFMPTPPQPSVGMPHSAGISRDSVTTTLLTTLSLKRALLTKNPHDTSTQNTVGILEQLQAHLNAGSVSQAELVAIQQQLDQFRSIPTAPSFPSNLPAAMHSRPAPPLNMPQPVQYSGGLGQATQSPQLDFSSLQGLTGTPGPAGGAPVAGLDFSSLLGNLARAGILSSTGTPVADGASTTPRMGAAVASLRQDHRETSVGSVNSRADGQHESAMQAEDEPDGMEEYEELILSMNVQLTLSDLSQ</sequence>
<protein>
    <submittedName>
        <fullName evidence="1">Uncharacterized protein</fullName>
    </submittedName>
</protein>
<organism evidence="1 2">
    <name type="scientific">Naganishia onofrii</name>
    <dbReference type="NCBI Taxonomy" id="1851511"/>
    <lineage>
        <taxon>Eukaryota</taxon>
        <taxon>Fungi</taxon>
        <taxon>Dikarya</taxon>
        <taxon>Basidiomycota</taxon>
        <taxon>Agaricomycotina</taxon>
        <taxon>Tremellomycetes</taxon>
        <taxon>Filobasidiales</taxon>
        <taxon>Filobasidiaceae</taxon>
        <taxon>Naganishia</taxon>
    </lineage>
</organism>
<keyword evidence="2" id="KW-1185">Reference proteome</keyword>
<evidence type="ECO:0000313" key="2">
    <source>
        <dbReference type="Proteomes" id="UP001234202"/>
    </source>
</evidence>
<name>A0ACC2WXP5_9TREE</name>
<comment type="caution">
    <text evidence="1">The sequence shown here is derived from an EMBL/GenBank/DDBJ whole genome shotgun (WGS) entry which is preliminary data.</text>
</comment>
<dbReference type="Proteomes" id="UP001234202">
    <property type="component" value="Unassembled WGS sequence"/>
</dbReference>
<dbReference type="EMBL" id="JASBWV010000036">
    <property type="protein sequence ID" value="KAJ9116545.1"/>
    <property type="molecule type" value="Genomic_DNA"/>
</dbReference>
<reference evidence="1" key="1">
    <citation type="submission" date="2023-04" db="EMBL/GenBank/DDBJ databases">
        <title>Draft Genome sequencing of Naganishia species isolated from polar environments using Oxford Nanopore Technology.</title>
        <authorList>
            <person name="Leo P."/>
            <person name="Venkateswaran K."/>
        </authorList>
    </citation>
    <scope>NUCLEOTIDE SEQUENCE</scope>
    <source>
        <strain evidence="1">DBVPG 5303</strain>
    </source>
</reference>
<evidence type="ECO:0000313" key="1">
    <source>
        <dbReference type="EMBL" id="KAJ9116545.1"/>
    </source>
</evidence>
<accession>A0ACC2WXP5</accession>